<dbReference type="GO" id="GO:0004357">
    <property type="term" value="F:glutamate-cysteine ligase activity"/>
    <property type="evidence" value="ECO:0007669"/>
    <property type="project" value="UniProtKB-EC"/>
</dbReference>
<accession>A0A921IIJ4</accession>
<dbReference type="SUPFAM" id="SSF55931">
    <property type="entry name" value="Glutamine synthetase/guanido kinase"/>
    <property type="match status" value="1"/>
</dbReference>
<comment type="caution">
    <text evidence="6">The sequence shown here is derived from an EMBL/GenBank/DDBJ whole genome shotgun (WGS) entry which is preliminary data.</text>
</comment>
<evidence type="ECO:0000256" key="3">
    <source>
        <dbReference type="ARBA" id="ARBA00022741"/>
    </source>
</evidence>
<dbReference type="GO" id="GO:0005524">
    <property type="term" value="F:ATP binding"/>
    <property type="evidence" value="ECO:0007669"/>
    <property type="project" value="UniProtKB-KW"/>
</dbReference>
<dbReference type="InterPro" id="IPR006336">
    <property type="entry name" value="GCS2"/>
</dbReference>
<dbReference type="AlphaFoldDB" id="A0A921IIJ4"/>
<reference evidence="6" key="2">
    <citation type="submission" date="2021-09" db="EMBL/GenBank/DDBJ databases">
        <authorList>
            <person name="Gilroy R."/>
        </authorList>
    </citation>
    <scope>NUCLEOTIDE SEQUENCE</scope>
    <source>
        <strain evidence="6">ChiBcec21-2208</strain>
    </source>
</reference>
<dbReference type="Gene3D" id="3.30.590.20">
    <property type="match status" value="1"/>
</dbReference>
<keyword evidence="3" id="KW-0547">Nucleotide-binding</keyword>
<dbReference type="GO" id="GO:0006750">
    <property type="term" value="P:glutathione biosynthetic process"/>
    <property type="evidence" value="ECO:0007669"/>
    <property type="project" value="InterPro"/>
</dbReference>
<evidence type="ECO:0000313" key="7">
    <source>
        <dbReference type="Proteomes" id="UP000782880"/>
    </source>
</evidence>
<evidence type="ECO:0000256" key="2">
    <source>
        <dbReference type="ARBA" id="ARBA00022598"/>
    </source>
</evidence>
<dbReference type="EMBL" id="DYVE01000128">
    <property type="protein sequence ID" value="HJG27995.1"/>
    <property type="molecule type" value="Genomic_DNA"/>
</dbReference>
<evidence type="ECO:0000256" key="5">
    <source>
        <dbReference type="ARBA" id="ARBA00048819"/>
    </source>
</evidence>
<dbReference type="EC" id="6.3.2.2" evidence="1"/>
<dbReference type="Pfam" id="PF04107">
    <property type="entry name" value="GCS2"/>
    <property type="match status" value="1"/>
</dbReference>
<dbReference type="PANTHER" id="PTHR34378">
    <property type="entry name" value="GLUTAMATE--CYSTEINE LIGASE, CHLOROPLASTIC"/>
    <property type="match status" value="1"/>
</dbReference>
<keyword evidence="2" id="KW-0436">Ligase</keyword>
<evidence type="ECO:0000313" key="6">
    <source>
        <dbReference type="EMBL" id="HJG27995.1"/>
    </source>
</evidence>
<keyword evidence="4" id="KW-0067">ATP-binding</keyword>
<sequence>MSKLDEQKKLLVEYFQQGCKPEGKLTLGLEVEHFVTHAGGEPVTFTEVQSVLRQMQQPYDTPVLIDGEYMGYTTQWYGISLEPACQVEVSIVPQSSVLKIMDIYNQFYLQLSMTLAARGLRVWTVSYHPTCRAEELPLIPKQRYEAMDRYFKNTGACGIQMMRATASTQLSVDYFSERDFVQKMRAACLLTPFFALLSDNAVRYQAHRNNAYSVRTRVWQDVDSDRCGVPPHLMDPDFGFESYAQTILTRPLIVALRGSRTKAVGRKTSQEIYGSHLQQKEVEHLLSMFFFDARLKTYVEIRGADCMPPKYIAAYAQLVKTIFGSQAALQNVLRHYEGVNTGDIANAKMAVCKDGYNAWVYGRPIGKELAWLLLQARSRTPSQEERALLEPLAKLVVTKKTIREEESEND</sequence>
<dbReference type="Proteomes" id="UP000782880">
    <property type="component" value="Unassembled WGS sequence"/>
</dbReference>
<gene>
    <name evidence="6" type="ORF">K8V20_05025</name>
</gene>
<name>A0A921IIJ4_9FIRM</name>
<dbReference type="InterPro" id="IPR035434">
    <property type="entry name" value="GCL_bact_plant"/>
</dbReference>
<dbReference type="InterPro" id="IPR014746">
    <property type="entry name" value="Gln_synth/guanido_kin_cat_dom"/>
</dbReference>
<reference evidence="6" key="1">
    <citation type="journal article" date="2021" name="PeerJ">
        <title>Extensive microbial diversity within the chicken gut microbiome revealed by metagenomics and culture.</title>
        <authorList>
            <person name="Gilroy R."/>
            <person name="Ravi A."/>
            <person name="Getino M."/>
            <person name="Pursley I."/>
            <person name="Horton D.L."/>
            <person name="Alikhan N.F."/>
            <person name="Baker D."/>
            <person name="Gharbi K."/>
            <person name="Hall N."/>
            <person name="Watson M."/>
            <person name="Adriaenssens E.M."/>
            <person name="Foster-Nyarko E."/>
            <person name="Jarju S."/>
            <person name="Secka A."/>
            <person name="Antonio M."/>
            <person name="Oren A."/>
            <person name="Chaudhuri R.R."/>
            <person name="La Ragione R."/>
            <person name="Hildebrand F."/>
            <person name="Pallen M.J."/>
        </authorList>
    </citation>
    <scope>NUCLEOTIDE SEQUENCE</scope>
    <source>
        <strain evidence="6">ChiBcec21-2208</strain>
    </source>
</reference>
<organism evidence="6 7">
    <name type="scientific">Subdoligranulum variabile</name>
    <dbReference type="NCBI Taxonomy" id="214851"/>
    <lineage>
        <taxon>Bacteria</taxon>
        <taxon>Bacillati</taxon>
        <taxon>Bacillota</taxon>
        <taxon>Clostridia</taxon>
        <taxon>Eubacteriales</taxon>
        <taxon>Oscillospiraceae</taxon>
        <taxon>Subdoligranulum</taxon>
    </lineage>
</organism>
<proteinExistence type="predicted"/>
<protein>
    <recommendedName>
        <fullName evidence="1">glutamate--cysteine ligase</fullName>
        <ecNumber evidence="1">6.3.2.2</ecNumber>
    </recommendedName>
</protein>
<dbReference type="PANTHER" id="PTHR34378:SF1">
    <property type="entry name" value="GLUTAMATE--CYSTEINE LIGASE, CHLOROPLASTIC"/>
    <property type="match status" value="1"/>
</dbReference>
<comment type="catalytic activity">
    <reaction evidence="5">
        <text>L-cysteine + L-glutamate + ATP = gamma-L-glutamyl-L-cysteine + ADP + phosphate + H(+)</text>
        <dbReference type="Rhea" id="RHEA:13285"/>
        <dbReference type="ChEBI" id="CHEBI:15378"/>
        <dbReference type="ChEBI" id="CHEBI:29985"/>
        <dbReference type="ChEBI" id="CHEBI:30616"/>
        <dbReference type="ChEBI" id="CHEBI:35235"/>
        <dbReference type="ChEBI" id="CHEBI:43474"/>
        <dbReference type="ChEBI" id="CHEBI:58173"/>
        <dbReference type="ChEBI" id="CHEBI:456216"/>
        <dbReference type="EC" id="6.3.2.2"/>
    </reaction>
</comment>
<evidence type="ECO:0000256" key="4">
    <source>
        <dbReference type="ARBA" id="ARBA00022840"/>
    </source>
</evidence>
<evidence type="ECO:0000256" key="1">
    <source>
        <dbReference type="ARBA" id="ARBA00012220"/>
    </source>
</evidence>